<reference evidence="5" key="1">
    <citation type="submission" date="2023-02" db="EMBL/GenBank/DDBJ databases">
        <title>Pathogen: clinical or host-associated sample.</title>
        <authorList>
            <person name="Hergert J."/>
            <person name="Casey R."/>
            <person name="Wagner J."/>
            <person name="Young E.L."/>
            <person name="Oakeson K.F."/>
        </authorList>
    </citation>
    <scope>NUCLEOTIDE SEQUENCE</scope>
    <source>
        <strain evidence="5">2022CK-00830</strain>
    </source>
</reference>
<dbReference type="SUPFAM" id="SSF46785">
    <property type="entry name" value="Winged helix' DNA-binding domain"/>
    <property type="match status" value="1"/>
</dbReference>
<gene>
    <name evidence="5" type="ORF">PUW23_02605</name>
</gene>
<feature type="domain" description="HTH asnC-type" evidence="4">
    <location>
        <begin position="14"/>
        <end position="74"/>
    </location>
</feature>
<dbReference type="InterPro" id="IPR011991">
    <property type="entry name" value="ArsR-like_HTH"/>
</dbReference>
<dbReference type="PANTHER" id="PTHR30154">
    <property type="entry name" value="LEUCINE-RESPONSIVE REGULATORY PROTEIN"/>
    <property type="match status" value="1"/>
</dbReference>
<dbReference type="Proteomes" id="UP001220962">
    <property type="component" value="Chromosome"/>
</dbReference>
<dbReference type="InterPro" id="IPR000485">
    <property type="entry name" value="AsnC-type_HTH_dom"/>
</dbReference>
<dbReference type="SMART" id="SM00344">
    <property type="entry name" value="HTH_ASNC"/>
    <property type="match status" value="1"/>
</dbReference>
<evidence type="ECO:0000256" key="2">
    <source>
        <dbReference type="ARBA" id="ARBA00023125"/>
    </source>
</evidence>
<keyword evidence="3" id="KW-0804">Transcription</keyword>
<name>A0AAX3N0Q1_9BACL</name>
<dbReference type="InterPro" id="IPR019887">
    <property type="entry name" value="Tscrpt_reg_AsnC/Lrp_C"/>
</dbReference>
<dbReference type="InterPro" id="IPR036390">
    <property type="entry name" value="WH_DNA-bd_sf"/>
</dbReference>
<evidence type="ECO:0000256" key="3">
    <source>
        <dbReference type="ARBA" id="ARBA00023163"/>
    </source>
</evidence>
<dbReference type="SUPFAM" id="SSF54909">
    <property type="entry name" value="Dimeric alpha+beta barrel"/>
    <property type="match status" value="1"/>
</dbReference>
<evidence type="ECO:0000259" key="4">
    <source>
        <dbReference type="PROSITE" id="PS50956"/>
    </source>
</evidence>
<dbReference type="PROSITE" id="PS50956">
    <property type="entry name" value="HTH_ASNC_2"/>
    <property type="match status" value="1"/>
</dbReference>
<dbReference type="InterPro" id="IPR019885">
    <property type="entry name" value="Tscrpt_reg_HTH_AsnC-type_CS"/>
</dbReference>
<dbReference type="Pfam" id="PF01037">
    <property type="entry name" value="AsnC_trans_reg"/>
    <property type="match status" value="1"/>
</dbReference>
<organism evidence="5 6">
    <name type="scientific">Paenibacillus urinalis</name>
    <dbReference type="NCBI Taxonomy" id="521520"/>
    <lineage>
        <taxon>Bacteria</taxon>
        <taxon>Bacillati</taxon>
        <taxon>Bacillota</taxon>
        <taxon>Bacilli</taxon>
        <taxon>Bacillales</taxon>
        <taxon>Paenibacillaceae</taxon>
        <taxon>Paenibacillus</taxon>
    </lineage>
</organism>
<dbReference type="EMBL" id="CP118101">
    <property type="protein sequence ID" value="WDH83157.1"/>
    <property type="molecule type" value="Genomic_DNA"/>
</dbReference>
<dbReference type="PRINTS" id="PR00033">
    <property type="entry name" value="HTHASNC"/>
</dbReference>
<dbReference type="GO" id="GO:0043565">
    <property type="term" value="F:sequence-specific DNA binding"/>
    <property type="evidence" value="ECO:0007669"/>
    <property type="project" value="InterPro"/>
</dbReference>
<dbReference type="RefSeq" id="WP_274359356.1">
    <property type="nucleotide sequence ID" value="NZ_CP118101.1"/>
</dbReference>
<dbReference type="Gene3D" id="1.10.10.10">
    <property type="entry name" value="Winged helix-like DNA-binding domain superfamily/Winged helix DNA-binding domain"/>
    <property type="match status" value="1"/>
</dbReference>
<dbReference type="GO" id="GO:0005829">
    <property type="term" value="C:cytosol"/>
    <property type="evidence" value="ECO:0007669"/>
    <property type="project" value="TreeGrafter"/>
</dbReference>
<keyword evidence="1" id="KW-0805">Transcription regulation</keyword>
<dbReference type="PANTHER" id="PTHR30154:SF34">
    <property type="entry name" value="TRANSCRIPTIONAL REGULATOR AZLB"/>
    <property type="match status" value="1"/>
</dbReference>
<evidence type="ECO:0000313" key="5">
    <source>
        <dbReference type="EMBL" id="WDH83157.1"/>
    </source>
</evidence>
<dbReference type="Gene3D" id="3.30.70.920">
    <property type="match status" value="1"/>
</dbReference>
<evidence type="ECO:0000313" key="6">
    <source>
        <dbReference type="Proteomes" id="UP001220962"/>
    </source>
</evidence>
<proteinExistence type="predicted"/>
<evidence type="ECO:0000256" key="1">
    <source>
        <dbReference type="ARBA" id="ARBA00023015"/>
    </source>
</evidence>
<protein>
    <submittedName>
        <fullName evidence="5">Lrp/AsnC family transcriptional regulator</fullName>
    </submittedName>
</protein>
<dbReference type="InterPro" id="IPR011008">
    <property type="entry name" value="Dimeric_a/b-barrel"/>
</dbReference>
<dbReference type="CDD" id="cd00090">
    <property type="entry name" value="HTH_ARSR"/>
    <property type="match status" value="1"/>
</dbReference>
<dbReference type="InterPro" id="IPR036388">
    <property type="entry name" value="WH-like_DNA-bd_sf"/>
</dbReference>
<keyword evidence="2" id="KW-0238">DNA-binding</keyword>
<dbReference type="GO" id="GO:0043200">
    <property type="term" value="P:response to amino acid"/>
    <property type="evidence" value="ECO:0007669"/>
    <property type="project" value="TreeGrafter"/>
</dbReference>
<accession>A0AAX3N0Q1</accession>
<dbReference type="AlphaFoldDB" id="A0AAX3N0Q1"/>
<dbReference type="InterPro" id="IPR019888">
    <property type="entry name" value="Tscrpt_reg_AsnC-like"/>
</dbReference>
<sequence>MTEEEHQRAMYSGLDDLDRGIVGFLQENARIPFTQIAKELNVTEKTVRHRVQQMQDEGVLSLVGIVNPVKAGIRTETLIFIAVEDQMMEEVTEALHDMPEVRLMLLITGEYQLMLQVFTKDTDEFSEFLMKKLNKVKGITRTNVIMELKVLKSKLKFVR</sequence>
<dbReference type="Pfam" id="PF13404">
    <property type="entry name" value="HTH_AsnC-type"/>
    <property type="match status" value="1"/>
</dbReference>
<dbReference type="PROSITE" id="PS00519">
    <property type="entry name" value="HTH_ASNC_1"/>
    <property type="match status" value="1"/>
</dbReference>